<dbReference type="GO" id="GO:0006366">
    <property type="term" value="P:transcription by RNA polymerase II"/>
    <property type="evidence" value="ECO:0007669"/>
    <property type="project" value="TreeGrafter"/>
</dbReference>
<dbReference type="GO" id="GO:0005665">
    <property type="term" value="C:RNA polymerase II, core complex"/>
    <property type="evidence" value="ECO:0007669"/>
    <property type="project" value="TreeGrafter"/>
</dbReference>
<evidence type="ECO:0008006" key="3">
    <source>
        <dbReference type="Google" id="ProtNLM"/>
    </source>
</evidence>
<dbReference type="GO" id="GO:0008270">
    <property type="term" value="F:zinc ion binding"/>
    <property type="evidence" value="ECO:0007669"/>
    <property type="project" value="TreeGrafter"/>
</dbReference>
<name>A0A8C6FHI6_MOSMO</name>
<keyword evidence="2" id="KW-1185">Reference proteome</keyword>
<dbReference type="GO" id="GO:0003899">
    <property type="term" value="F:DNA-directed RNA polymerase activity"/>
    <property type="evidence" value="ECO:0007669"/>
    <property type="project" value="InterPro"/>
</dbReference>
<reference evidence="1" key="2">
    <citation type="submission" date="2025-09" db="UniProtKB">
        <authorList>
            <consortium name="Ensembl"/>
        </authorList>
    </citation>
    <scope>IDENTIFICATION</scope>
</reference>
<dbReference type="GO" id="GO:0005736">
    <property type="term" value="C:RNA polymerase I complex"/>
    <property type="evidence" value="ECO:0007669"/>
    <property type="project" value="TreeGrafter"/>
</dbReference>
<sequence length="61" mass="7120">MIIPVHCYTCSKIVGNKWEACLGLLQAEYTKDTLDAVILKYLCRKLIQRKVSQSHLHLRLY</sequence>
<dbReference type="GeneTree" id="ENSGT00990000210879"/>
<dbReference type="AlphaFoldDB" id="A0A8C6FHI6"/>
<dbReference type="GO" id="GO:0003677">
    <property type="term" value="F:DNA binding"/>
    <property type="evidence" value="ECO:0007669"/>
    <property type="project" value="InterPro"/>
</dbReference>
<dbReference type="PANTHER" id="PTHR23431:SF11">
    <property type="entry name" value="DNA-DIRECTED RNA POLYMERASES I, II, AND III SUBUNIT RPABC5"/>
    <property type="match status" value="1"/>
</dbReference>
<dbReference type="Ensembl" id="ENSMMST00000006374.1">
    <property type="protein sequence ID" value="ENSMMSP00000005858.1"/>
    <property type="gene ID" value="ENSMMSG00000004374.1"/>
</dbReference>
<evidence type="ECO:0000313" key="2">
    <source>
        <dbReference type="Proteomes" id="UP000694544"/>
    </source>
</evidence>
<dbReference type="Gene3D" id="1.10.10.60">
    <property type="entry name" value="Homeodomain-like"/>
    <property type="match status" value="1"/>
</dbReference>
<proteinExistence type="predicted"/>
<accession>A0A8C6FHI6</accession>
<dbReference type="InterPro" id="IPR023580">
    <property type="entry name" value="RNA_pol_su_RPB10"/>
</dbReference>
<evidence type="ECO:0000313" key="1">
    <source>
        <dbReference type="Ensembl" id="ENSMMSP00000005858.1"/>
    </source>
</evidence>
<reference evidence="1" key="1">
    <citation type="submission" date="2025-08" db="UniProtKB">
        <authorList>
            <consortium name="Ensembl"/>
        </authorList>
    </citation>
    <scope>IDENTIFICATION</scope>
</reference>
<dbReference type="GO" id="GO:0005666">
    <property type="term" value="C:RNA polymerase III complex"/>
    <property type="evidence" value="ECO:0007669"/>
    <property type="project" value="TreeGrafter"/>
</dbReference>
<dbReference type="InterPro" id="IPR000268">
    <property type="entry name" value="RPABC5/Rpb10"/>
</dbReference>
<organism evidence="1 2">
    <name type="scientific">Moschus moschiferus</name>
    <name type="common">Siberian musk deer</name>
    <name type="synonym">Moschus sibiricus</name>
    <dbReference type="NCBI Taxonomy" id="68415"/>
    <lineage>
        <taxon>Eukaryota</taxon>
        <taxon>Metazoa</taxon>
        <taxon>Chordata</taxon>
        <taxon>Craniata</taxon>
        <taxon>Vertebrata</taxon>
        <taxon>Euteleostomi</taxon>
        <taxon>Mammalia</taxon>
        <taxon>Eutheria</taxon>
        <taxon>Laurasiatheria</taxon>
        <taxon>Artiodactyla</taxon>
        <taxon>Ruminantia</taxon>
        <taxon>Pecora</taxon>
        <taxon>Moschidae</taxon>
        <taxon>Moschus</taxon>
    </lineage>
</organism>
<dbReference type="SUPFAM" id="SSF46924">
    <property type="entry name" value="RNA polymerase subunit RPB10"/>
    <property type="match status" value="1"/>
</dbReference>
<dbReference type="PANTHER" id="PTHR23431">
    <property type="entry name" value="DNA-DIRECTED RNA POLYMERASES I, II, AND III SUBUNIT RPABC5 FAMILY MEMBER"/>
    <property type="match status" value="1"/>
</dbReference>
<protein>
    <recommendedName>
        <fullName evidence="3">DNA-directed RNA polymerases I, II, and III subunit RPABC5</fullName>
    </recommendedName>
</protein>
<dbReference type="GO" id="GO:0042797">
    <property type="term" value="P:tRNA transcription by RNA polymerase III"/>
    <property type="evidence" value="ECO:0007669"/>
    <property type="project" value="TreeGrafter"/>
</dbReference>
<dbReference type="Pfam" id="PF01194">
    <property type="entry name" value="RNA_pol_N"/>
    <property type="match status" value="1"/>
</dbReference>
<dbReference type="Proteomes" id="UP000694544">
    <property type="component" value="Unplaced"/>
</dbReference>
<dbReference type="GO" id="GO:0006360">
    <property type="term" value="P:transcription by RNA polymerase I"/>
    <property type="evidence" value="ECO:0007669"/>
    <property type="project" value="TreeGrafter"/>
</dbReference>